<gene>
    <name evidence="1" type="ORF">RV045_09560</name>
</gene>
<reference evidence="1" key="1">
    <citation type="submission" date="2023-10" db="EMBL/GenBank/DDBJ databases">
        <title>Amphibacter perezi, gen. nov., sp. nov. a novel taxa of the family Comamonadaceae, class Betaproteobacteria isolated from the skin microbiota of Pelophylax perezi from different populations.</title>
        <authorList>
            <person name="Costa S."/>
            <person name="Proenca D.N."/>
            <person name="Lopes I."/>
            <person name="Morais P.V."/>
        </authorList>
    </citation>
    <scope>NUCLEOTIDE SEQUENCE</scope>
    <source>
        <strain evidence="1">SL12-8</strain>
    </source>
</reference>
<name>A0ACC6P393_9BURK</name>
<organism evidence="1 2">
    <name type="scientific">Amphibiibacter pelophylacis</name>
    <dbReference type="NCBI Taxonomy" id="1799477"/>
    <lineage>
        <taxon>Bacteria</taxon>
        <taxon>Pseudomonadati</taxon>
        <taxon>Pseudomonadota</taxon>
        <taxon>Betaproteobacteria</taxon>
        <taxon>Burkholderiales</taxon>
        <taxon>Sphaerotilaceae</taxon>
        <taxon>Amphibiibacter</taxon>
    </lineage>
</organism>
<evidence type="ECO:0000313" key="2">
    <source>
        <dbReference type="Proteomes" id="UP001364695"/>
    </source>
</evidence>
<protein>
    <submittedName>
        <fullName evidence="1">EAL domain-containing protein</fullName>
    </submittedName>
</protein>
<proteinExistence type="predicted"/>
<accession>A0ACC6P393</accession>
<comment type="caution">
    <text evidence="1">The sequence shown here is derived from an EMBL/GenBank/DDBJ whole genome shotgun (WGS) entry which is preliminary data.</text>
</comment>
<keyword evidence="2" id="KW-1185">Reference proteome</keyword>
<dbReference type="Proteomes" id="UP001364695">
    <property type="component" value="Unassembled WGS sequence"/>
</dbReference>
<dbReference type="EMBL" id="JAWDIE010000013">
    <property type="protein sequence ID" value="MEJ7138669.1"/>
    <property type="molecule type" value="Genomic_DNA"/>
</dbReference>
<evidence type="ECO:0000313" key="1">
    <source>
        <dbReference type="EMBL" id="MEJ7138669.1"/>
    </source>
</evidence>
<sequence>MEAAGAITANPDWPWLLAAVAVCGLGTRLFAHAIMHIQARPHWRALVGWAVVAISMINVSTLLAHTLVVQTLQLPWPQGLSGERTLEMTLISLGLSLLSVVLAWVMGFQGPRALIYGVVCGTFWVLVLAQSVSALHTPPLHWLEWQERLTFLTWTLVPLWLGTAACAAVFSLRFEAQRLRRLRPLLGALVFMAGVAPAYWLGLRSLEFPAQGLPIAPGMVITDSQWLEHLIAGLITLGVGAAFVWVERNDRRQMRQAQGTLEEMKQYIKRQAYTDSLTFMPNRLQLEETLSRAQARVGRDPGALAVLFIDLDGFKPINDTYGHVDGDTVLREVGKRLAALATERQMVARIGGDEFLMMMEQPHSSTVVAQMASRINAVLREPYLLPNNIAVNLTSSVGIAMFPDHCTTDRLISHADAAKFAAKRMGGNTYIFYDPSMNLADEEMMALQSELRVAVERGELMLHYQPKIDARTGKIRGVEALVRWNSPTRGMVSPGKFIPVAERFGIIIDVGNWVINEACRQTREWMTQGMRLKVAINLSVFQLRMDNLVDYIDAAMKRYEIEPSLLIFEVTESAAMEDPKATRGKLKAIKRLGVSLSIDDFGTGYSSLSYLRQLPFQQLKVDRSFVIELDRDQRDEVSSFEENQKQNNDALAIVDAIVRLSHALNYRVVAEGVETERQKEILMGLNVDEFQGFLFSKPLSPAMLALWAMGEDGNILDDFPPTQAFVPSGFFFEETR</sequence>